<evidence type="ECO:0000313" key="8">
    <source>
        <dbReference type="Proteomes" id="UP001583186"/>
    </source>
</evidence>
<feature type="transmembrane region" description="Helical" evidence="6">
    <location>
        <begin position="171"/>
        <end position="191"/>
    </location>
</feature>
<evidence type="ECO:0000256" key="6">
    <source>
        <dbReference type="SAM" id="Phobius"/>
    </source>
</evidence>
<evidence type="ECO:0000313" key="7">
    <source>
        <dbReference type="EMBL" id="KAL1892967.1"/>
    </source>
</evidence>
<dbReference type="PANTHER" id="PTHR20855:SF52">
    <property type="entry name" value="ADIPONECTIN RECEPTOR PROTEIN"/>
    <property type="match status" value="1"/>
</dbReference>
<organism evidence="7 8">
    <name type="scientific">Sporothrix stenoceras</name>
    <dbReference type="NCBI Taxonomy" id="5173"/>
    <lineage>
        <taxon>Eukaryota</taxon>
        <taxon>Fungi</taxon>
        <taxon>Dikarya</taxon>
        <taxon>Ascomycota</taxon>
        <taxon>Pezizomycotina</taxon>
        <taxon>Sordariomycetes</taxon>
        <taxon>Sordariomycetidae</taxon>
        <taxon>Ophiostomatales</taxon>
        <taxon>Ophiostomataceae</taxon>
        <taxon>Sporothrix</taxon>
    </lineage>
</organism>
<evidence type="ECO:0000256" key="1">
    <source>
        <dbReference type="ARBA" id="ARBA00004141"/>
    </source>
</evidence>
<feature type="transmembrane region" description="Helical" evidence="6">
    <location>
        <begin position="297"/>
        <end position="315"/>
    </location>
</feature>
<accession>A0ABR3YY54</accession>
<reference evidence="7 8" key="1">
    <citation type="journal article" date="2024" name="IMA Fungus">
        <title>IMA Genome - F19 : A genome assembly and annotation guide to empower mycologists, including annotated draft genome sequences of Ceratocystis pirilliformis, Diaporthe australafricana, Fusarium ophioides, Paecilomyces lecythidis, and Sporothrix stenoceras.</title>
        <authorList>
            <person name="Aylward J."/>
            <person name="Wilson A.M."/>
            <person name="Visagie C.M."/>
            <person name="Spraker J."/>
            <person name="Barnes I."/>
            <person name="Buitendag C."/>
            <person name="Ceriani C."/>
            <person name="Del Mar Angel L."/>
            <person name="du Plessis D."/>
            <person name="Fuchs T."/>
            <person name="Gasser K."/>
            <person name="Kramer D."/>
            <person name="Li W."/>
            <person name="Munsamy K."/>
            <person name="Piso A."/>
            <person name="Price J.L."/>
            <person name="Sonnekus B."/>
            <person name="Thomas C."/>
            <person name="van der Nest A."/>
            <person name="van Dijk A."/>
            <person name="van Heerden A."/>
            <person name="van Vuuren N."/>
            <person name="Yilmaz N."/>
            <person name="Duong T.A."/>
            <person name="van der Merwe N.A."/>
            <person name="Wingfield M.J."/>
            <person name="Wingfield B.D."/>
        </authorList>
    </citation>
    <scope>NUCLEOTIDE SEQUENCE [LARGE SCALE GENOMIC DNA]</scope>
    <source>
        <strain evidence="7 8">CMW 5346</strain>
    </source>
</reference>
<dbReference type="InterPro" id="IPR004254">
    <property type="entry name" value="AdipoR/HlyIII-related"/>
</dbReference>
<evidence type="ECO:0000256" key="2">
    <source>
        <dbReference type="ARBA" id="ARBA00007018"/>
    </source>
</evidence>
<keyword evidence="5 6" id="KW-0472">Membrane</keyword>
<dbReference type="Proteomes" id="UP001583186">
    <property type="component" value="Unassembled WGS sequence"/>
</dbReference>
<keyword evidence="4 6" id="KW-1133">Transmembrane helix</keyword>
<evidence type="ECO:0000256" key="3">
    <source>
        <dbReference type="ARBA" id="ARBA00022692"/>
    </source>
</evidence>
<comment type="subcellular location">
    <subcellularLocation>
        <location evidence="1">Membrane</location>
        <topology evidence="1">Multi-pass membrane protein</topology>
    </subcellularLocation>
</comment>
<comment type="caution">
    <text evidence="7">The sequence shown here is derived from an EMBL/GenBank/DDBJ whole genome shotgun (WGS) entry which is preliminary data.</text>
</comment>
<evidence type="ECO:0000256" key="5">
    <source>
        <dbReference type="ARBA" id="ARBA00023136"/>
    </source>
</evidence>
<gene>
    <name evidence="7" type="ORF">Sste5346_006646</name>
</gene>
<keyword evidence="8" id="KW-1185">Reference proteome</keyword>
<keyword evidence="3 6" id="KW-0812">Transmembrane</keyword>
<dbReference type="PANTHER" id="PTHR20855">
    <property type="entry name" value="ADIPOR/PROGESTIN RECEPTOR-RELATED"/>
    <property type="match status" value="1"/>
</dbReference>
<dbReference type="EMBL" id="JAWCUI010000040">
    <property type="protein sequence ID" value="KAL1892967.1"/>
    <property type="molecule type" value="Genomic_DNA"/>
</dbReference>
<protein>
    <submittedName>
        <fullName evidence="7">Uncharacterized protein</fullName>
    </submittedName>
</protein>
<proteinExistence type="inferred from homology"/>
<name>A0ABR3YY54_9PEZI</name>
<sequence>MAASSTASSAWSKFSAASATVKAAARRRLRSESSSSNDDNAGVARQLLRESREAGSWAAAKTGIVVSVTTITTKIRVQRRLLKWAELAPWQQPGSERILTGYRAAHASYSTCFYSWTYLHNESVNILSHVFGAVVFIDLAITLWLNTWPWTIPFLHSQDVTSNSTADKLAATTYMFGVIVCFSLSALFHTTMCHSAECAARGMAMDITGVLVLMAGAVVPLVHFGLACESTYVRQAFYMATAVLGTMAAATTWQASEAQAGASPFMSSRFSFSPWRALRALLHMASVQGPANGHRRAALFVSFAAVSCAGPLLWMQQTDPLDWAARVNLWPGVAGTLLFNAIGFLAYTTQFPERRWPRRFDLLGASHQLMHLAVLAAAVTYIVGVHRALAFRRGEGAVCRNGWEGQM</sequence>
<evidence type="ECO:0000256" key="4">
    <source>
        <dbReference type="ARBA" id="ARBA00022989"/>
    </source>
</evidence>
<dbReference type="Pfam" id="PF03006">
    <property type="entry name" value="HlyIII"/>
    <property type="match status" value="1"/>
</dbReference>
<feature type="transmembrane region" description="Helical" evidence="6">
    <location>
        <begin position="203"/>
        <end position="224"/>
    </location>
</feature>
<comment type="similarity">
    <text evidence="2">Belongs to the ADIPOR family.</text>
</comment>
<feature type="transmembrane region" description="Helical" evidence="6">
    <location>
        <begin position="126"/>
        <end position="145"/>
    </location>
</feature>
<feature type="transmembrane region" description="Helical" evidence="6">
    <location>
        <begin position="327"/>
        <end position="348"/>
    </location>
</feature>
<feature type="transmembrane region" description="Helical" evidence="6">
    <location>
        <begin position="369"/>
        <end position="389"/>
    </location>
</feature>